<feature type="domain" description="ENTH" evidence="6">
    <location>
        <begin position="3"/>
        <end position="131"/>
    </location>
</feature>
<keyword evidence="5" id="KW-0175">Coiled coil</keyword>
<comment type="similarity">
    <text evidence="2">Belongs to the SLA2 family.</text>
</comment>
<dbReference type="Gene3D" id="1.20.1410.10">
    <property type="entry name" value="I/LWEQ domain"/>
    <property type="match status" value="1"/>
</dbReference>
<dbReference type="SUPFAM" id="SSF109885">
    <property type="entry name" value="I/LWEQ domain"/>
    <property type="match status" value="1"/>
</dbReference>
<dbReference type="GO" id="GO:0048268">
    <property type="term" value="P:clathrin coat assembly"/>
    <property type="evidence" value="ECO:0007669"/>
    <property type="project" value="TreeGrafter"/>
</dbReference>
<dbReference type="EMBL" id="CCBN010000002">
    <property type="protein sequence ID" value="CDO51887.1"/>
    <property type="molecule type" value="Genomic_DNA"/>
</dbReference>
<evidence type="ECO:0000256" key="3">
    <source>
        <dbReference type="ARBA" id="ARBA00022490"/>
    </source>
</evidence>
<evidence type="ECO:0000259" key="6">
    <source>
        <dbReference type="PROSITE" id="PS50942"/>
    </source>
</evidence>
<dbReference type="GO" id="GO:0030136">
    <property type="term" value="C:clathrin-coated vesicle"/>
    <property type="evidence" value="ECO:0007669"/>
    <property type="project" value="TreeGrafter"/>
</dbReference>
<dbReference type="STRING" id="1173061.A0A0J9X557"/>
<keyword evidence="8" id="KW-0812">Transmembrane</keyword>
<comment type="caution">
    <text evidence="8">The sequence shown here is derived from an EMBL/GenBank/DDBJ whole genome shotgun (WGS) entry which is preliminary data.</text>
</comment>
<dbReference type="Gene3D" id="1.25.40.90">
    <property type="match status" value="1"/>
</dbReference>
<evidence type="ECO:0000259" key="7">
    <source>
        <dbReference type="PROSITE" id="PS50945"/>
    </source>
</evidence>
<dbReference type="PANTHER" id="PTHR10407">
    <property type="entry name" value="HUNTINGTIN INTERACTING PROTEIN 1"/>
    <property type="match status" value="1"/>
</dbReference>
<dbReference type="InterPro" id="IPR008942">
    <property type="entry name" value="ENTH_VHS"/>
</dbReference>
<dbReference type="GO" id="GO:0051015">
    <property type="term" value="F:actin filament binding"/>
    <property type="evidence" value="ECO:0007669"/>
    <property type="project" value="TreeGrafter"/>
</dbReference>
<keyword evidence="3" id="KW-0963">Cytoplasm</keyword>
<evidence type="ECO:0000313" key="9">
    <source>
        <dbReference type="Proteomes" id="UP000242525"/>
    </source>
</evidence>
<dbReference type="GO" id="GO:0007015">
    <property type="term" value="P:actin filament organization"/>
    <property type="evidence" value="ECO:0007669"/>
    <property type="project" value="TreeGrafter"/>
</dbReference>
<dbReference type="Proteomes" id="UP000242525">
    <property type="component" value="Unassembled WGS sequence"/>
</dbReference>
<keyword evidence="9" id="KW-1185">Reference proteome</keyword>
<dbReference type="PROSITE" id="PS50945">
    <property type="entry name" value="I_LWEQ"/>
    <property type="match status" value="1"/>
</dbReference>
<dbReference type="OrthoDB" id="10262320at2759"/>
<dbReference type="GO" id="GO:0080025">
    <property type="term" value="F:phosphatidylinositol-3,5-bisphosphate binding"/>
    <property type="evidence" value="ECO:0007669"/>
    <property type="project" value="TreeGrafter"/>
</dbReference>
<dbReference type="InterPro" id="IPR035964">
    <property type="entry name" value="I/LWEQ_dom_sf"/>
</dbReference>
<comment type="subcellular location">
    <subcellularLocation>
        <location evidence="1">Cytoplasm</location>
    </subcellularLocation>
</comment>
<dbReference type="GO" id="GO:0043325">
    <property type="term" value="F:phosphatidylinositol-3,4-bisphosphate binding"/>
    <property type="evidence" value="ECO:0007669"/>
    <property type="project" value="TreeGrafter"/>
</dbReference>
<dbReference type="GO" id="GO:0032051">
    <property type="term" value="F:clathrin light chain binding"/>
    <property type="evidence" value="ECO:0007669"/>
    <property type="project" value="TreeGrafter"/>
</dbReference>
<dbReference type="GO" id="GO:0030479">
    <property type="term" value="C:actin cortical patch"/>
    <property type="evidence" value="ECO:0007669"/>
    <property type="project" value="TreeGrafter"/>
</dbReference>
<dbReference type="PROSITE" id="PS50942">
    <property type="entry name" value="ENTH"/>
    <property type="match status" value="1"/>
</dbReference>
<name>A0A0J9X557_GEOCN</name>
<dbReference type="PANTHER" id="PTHR10407:SF15">
    <property type="entry name" value="HUNTINGTIN INTERACTING PROTEIN 1"/>
    <property type="match status" value="1"/>
</dbReference>
<protein>
    <submittedName>
        <fullName evidence="8">Similar to Saccharomyces cerevisiae YNL243W SLA2 Transmembrane actin-binding protein involved in membrane cytoskeleton assembly and cell polarization</fullName>
    </submittedName>
</protein>
<dbReference type="InterPro" id="IPR030224">
    <property type="entry name" value="Sla2_fam"/>
</dbReference>
<evidence type="ECO:0000256" key="4">
    <source>
        <dbReference type="ARBA" id="ARBA00023203"/>
    </source>
</evidence>
<dbReference type="CDD" id="cd17007">
    <property type="entry name" value="ANTH_N_Sla2p"/>
    <property type="match status" value="1"/>
</dbReference>
<dbReference type="AlphaFoldDB" id="A0A0J9X557"/>
<sequence>MATLSKAEAELTVHIKKATNPEETAPKRKHVRQCIIYTWDNHSGRAFWNGMKIQPLQNDEVQVFKALITIHKVLQEGHPSVLREAQQNRSWLESLARGAHAGRHTYAKLIYEYVGLLLKKLNFHKNHPDFNGTFEYEEYISLRNIDDPNEGYQAIVDLMDLQDAIDNFQRLIIASLKHGRPNECRISALIPLVAESYGIYRFTTTMLRAMHATTNDDDALEPLRSRYYSQHQRLLEFYYDCSSLKYLTSVITIPTLSQDPPNLYGENPEEGEAPALPKRPISEVASLATGATTAPSTTDLTPEPVVDFWSTPQGQQQLQQQQLQQQQYEEEQRRLAAQREAELQQQQMLHLQQQQQFEEQQRMQAEQQRLAQEALLRDQYQRQADGRAAELERDILNLRGQYERDQLMLEQYDRRVKGLEGELQQVIANTNLQSQSKDDMIRSLQEQVNSLKSKYDVLAKLYSQLRQEHLDKLKELKLLKVKAASAQEAIEKREKLERDIKAKNIELADLIRERDRARYDLDKSRGNQKDVIEKLERQLRLTEDKLADAERSKGADLSLLISKHNRELADLEEALKAKQSVLDNYANRSFDDSDLKLKLAEKDDELEILQETVDSMEAALKEMSLNHNEADQALEEQIDEVLKEHLSKLNSIIDSVLESSAERVQESLFEFESPMQAGNQNSTPEYLLSIVEKASTSATDFATSFNNFIIDGPNGDYSGIISTATILSSVIPDVLNNAKGLTRLARDDTVADNIISYARLAAVAVEDFFSGVQSNKLAQLSDEDKTDKVINFNIDVQTHLQSLSQVSEKLTPRAGTHLNGSGDLGDLVDREMARAAEAIESANAKLNELLSRPKDPKFSVFDLKIHEAILAAAIAVTTAIAALIKAASDCQQEIVAQGKGASSRTAFYKKHNRWTEGLISAAKSVAASTNVLIETADGVLSGNHTPEQLIVASNEVASSTAQLVAASRVKASYMSKTQDRLEGASKAVTSACRSLVNQVQDILSKKQQKEENDVDYSKLTPHVLKTTEMEQQVEILKLENSLNSARKRLGEIRKYSYVDDEDEE</sequence>
<dbReference type="InterPro" id="IPR013809">
    <property type="entry name" value="ENTH"/>
</dbReference>
<evidence type="ECO:0000256" key="5">
    <source>
        <dbReference type="SAM" id="Coils"/>
    </source>
</evidence>
<evidence type="ECO:0000313" key="8">
    <source>
        <dbReference type="EMBL" id="CDO51887.1"/>
    </source>
</evidence>
<proteinExistence type="inferred from homology"/>
<dbReference type="SMART" id="SM00273">
    <property type="entry name" value="ENTH"/>
    <property type="match status" value="1"/>
</dbReference>
<feature type="domain" description="I/LWEQ" evidence="7">
    <location>
        <begin position="816"/>
        <end position="1060"/>
    </location>
</feature>
<dbReference type="GO" id="GO:0035615">
    <property type="term" value="F:clathrin adaptor activity"/>
    <property type="evidence" value="ECO:0007669"/>
    <property type="project" value="TreeGrafter"/>
</dbReference>
<evidence type="ECO:0000256" key="2">
    <source>
        <dbReference type="ARBA" id="ARBA00010135"/>
    </source>
</evidence>
<dbReference type="SMART" id="SM00307">
    <property type="entry name" value="ILWEQ"/>
    <property type="match status" value="1"/>
</dbReference>
<keyword evidence="8" id="KW-0472">Membrane</keyword>
<dbReference type="InterPro" id="IPR002558">
    <property type="entry name" value="ILWEQ_dom"/>
</dbReference>
<organism evidence="8 9">
    <name type="scientific">Geotrichum candidum</name>
    <name type="common">Oospora lactis</name>
    <name type="synonym">Dipodascus geotrichum</name>
    <dbReference type="NCBI Taxonomy" id="1173061"/>
    <lineage>
        <taxon>Eukaryota</taxon>
        <taxon>Fungi</taxon>
        <taxon>Dikarya</taxon>
        <taxon>Ascomycota</taxon>
        <taxon>Saccharomycotina</taxon>
        <taxon>Dipodascomycetes</taxon>
        <taxon>Dipodascales</taxon>
        <taxon>Dipodascaceae</taxon>
        <taxon>Geotrichum</taxon>
    </lineage>
</organism>
<gene>
    <name evidence="8" type="ORF">BN980_GECA02s02540g</name>
</gene>
<evidence type="ECO:0000256" key="1">
    <source>
        <dbReference type="ARBA" id="ARBA00004496"/>
    </source>
</evidence>
<accession>A0A0J9X557</accession>
<dbReference type="SUPFAM" id="SSF48464">
    <property type="entry name" value="ENTH/VHS domain"/>
    <property type="match status" value="1"/>
</dbReference>
<dbReference type="GO" id="GO:0006897">
    <property type="term" value="P:endocytosis"/>
    <property type="evidence" value="ECO:0007669"/>
    <property type="project" value="InterPro"/>
</dbReference>
<feature type="coiled-coil region" evidence="5">
    <location>
        <begin position="318"/>
        <end position="640"/>
    </location>
</feature>
<reference evidence="8" key="1">
    <citation type="submission" date="2014-03" db="EMBL/GenBank/DDBJ databases">
        <authorList>
            <person name="Casaregola S."/>
        </authorList>
    </citation>
    <scope>NUCLEOTIDE SEQUENCE [LARGE SCALE GENOMIC DNA]</scope>
    <source>
        <strain evidence="8">CLIB 918</strain>
    </source>
</reference>
<dbReference type="InterPro" id="IPR011417">
    <property type="entry name" value="ANTH_dom"/>
</dbReference>
<keyword evidence="4" id="KW-0009">Actin-binding</keyword>
<dbReference type="Pfam" id="PF07651">
    <property type="entry name" value="ANTH"/>
    <property type="match status" value="1"/>
</dbReference>
<dbReference type="Pfam" id="PF01608">
    <property type="entry name" value="I_LWEQ"/>
    <property type="match status" value="1"/>
</dbReference>
<dbReference type="FunFam" id="1.20.1410.10:FF:000004">
    <property type="entry name" value="Cytoskeleton assembly control protein Sla2"/>
    <property type="match status" value="1"/>
</dbReference>